<comment type="subcellular location">
    <subcellularLocation>
        <location evidence="1">Membrane</location>
        <topology evidence="1">Multi-pass membrane protein</topology>
    </subcellularLocation>
</comment>
<feature type="compositionally biased region" description="Basic and acidic residues" evidence="6">
    <location>
        <begin position="1"/>
        <end position="14"/>
    </location>
</feature>
<keyword evidence="10" id="KW-1185">Reference proteome</keyword>
<dbReference type="eggNOG" id="KOG0255">
    <property type="taxonomic scope" value="Eukaryota"/>
</dbReference>
<dbReference type="Proteomes" id="UP000016922">
    <property type="component" value="Unassembled WGS sequence"/>
</dbReference>
<feature type="transmembrane region" description="Helical" evidence="7">
    <location>
        <begin position="311"/>
        <end position="329"/>
    </location>
</feature>
<feature type="transmembrane region" description="Helical" evidence="7">
    <location>
        <begin position="382"/>
        <end position="401"/>
    </location>
</feature>
<dbReference type="GO" id="GO:0005886">
    <property type="term" value="C:plasma membrane"/>
    <property type="evidence" value="ECO:0007669"/>
    <property type="project" value="TreeGrafter"/>
</dbReference>
<feature type="transmembrane region" description="Helical" evidence="7">
    <location>
        <begin position="407"/>
        <end position="434"/>
    </location>
</feature>
<organism evidence="9 10">
    <name type="scientific">Glarea lozoyensis (strain ATCC 20868 / MF5171)</name>
    <dbReference type="NCBI Taxonomy" id="1116229"/>
    <lineage>
        <taxon>Eukaryota</taxon>
        <taxon>Fungi</taxon>
        <taxon>Dikarya</taxon>
        <taxon>Ascomycota</taxon>
        <taxon>Pezizomycotina</taxon>
        <taxon>Leotiomycetes</taxon>
        <taxon>Helotiales</taxon>
        <taxon>Helotiaceae</taxon>
        <taxon>Glarea</taxon>
    </lineage>
</organism>
<reference evidence="9 10" key="1">
    <citation type="journal article" date="2013" name="BMC Genomics">
        <title>Genomics-driven discovery of the pneumocandin biosynthetic gene cluster in the fungus Glarea lozoyensis.</title>
        <authorList>
            <person name="Chen L."/>
            <person name="Yue Q."/>
            <person name="Zhang X."/>
            <person name="Xiang M."/>
            <person name="Wang C."/>
            <person name="Li S."/>
            <person name="Che Y."/>
            <person name="Ortiz-Lopez F.J."/>
            <person name="Bills G.F."/>
            <person name="Liu X."/>
            <person name="An Z."/>
        </authorList>
    </citation>
    <scope>NUCLEOTIDE SEQUENCE [LARGE SCALE GENOMIC DNA]</scope>
    <source>
        <strain evidence="10">ATCC 20868 / MF5171</strain>
    </source>
</reference>
<dbReference type="SUPFAM" id="SSF103473">
    <property type="entry name" value="MFS general substrate transporter"/>
    <property type="match status" value="1"/>
</dbReference>
<feature type="transmembrane region" description="Helical" evidence="7">
    <location>
        <begin position="102"/>
        <end position="121"/>
    </location>
</feature>
<dbReference type="EMBL" id="KE145354">
    <property type="protein sequence ID" value="EPE35570.1"/>
    <property type="molecule type" value="Genomic_DNA"/>
</dbReference>
<feature type="transmembrane region" description="Helical" evidence="7">
    <location>
        <begin position="475"/>
        <end position="495"/>
    </location>
</feature>
<dbReference type="Pfam" id="PF07690">
    <property type="entry name" value="MFS_1"/>
    <property type="match status" value="1"/>
</dbReference>
<feature type="transmembrane region" description="Helical" evidence="7">
    <location>
        <begin position="190"/>
        <end position="209"/>
    </location>
</feature>
<dbReference type="OrthoDB" id="3561359at2759"/>
<comment type="similarity">
    <text evidence="2">Belongs to the major facilitator superfamily.</text>
</comment>
<dbReference type="RefSeq" id="XP_008077649.1">
    <property type="nucleotide sequence ID" value="XM_008079458.1"/>
</dbReference>
<dbReference type="AlphaFoldDB" id="S3DCV8"/>
<evidence type="ECO:0000256" key="6">
    <source>
        <dbReference type="SAM" id="MobiDB-lite"/>
    </source>
</evidence>
<gene>
    <name evidence="9" type="ORF">GLAREA_11270</name>
</gene>
<dbReference type="GO" id="GO:0022857">
    <property type="term" value="F:transmembrane transporter activity"/>
    <property type="evidence" value="ECO:0007669"/>
    <property type="project" value="InterPro"/>
</dbReference>
<sequence>MSSDDNERGSKAAEAESLDTTTNPENVTGDPEKQQDNKIGHSILVEWDGDSDPLDPRTFSSSRKWFYVAVVSTGSLLVTATSSLYVACYAQIISRFGISQEIANLGLSLYVLGLGLGPLLFSPFSEFYGRRPIYITSIVFFLIWLIPCAVAQNIETLLIARFFNGLSGSAFLAVAGGSIVDLFIPQQLLLPMTIFTGTAFIGPVAGPLIGGFINSFANWRWSFYVLLIWTGVMLACVLLVPETYHPILLSKKAAALRKSTKRQYHSASDKARASKSLSKALATSLYVPFQLLFLDPMVLALSTYTSLLQGILYLFFGAFPLVFVNNHGFNLWQVGLTFLGLLIGNLVACLFNPYWHKNWMGLIAKMKAKHGPEYKPEPELRLPPAMIGSAMVTVSLFWFAWTTYPSVHWIVPIIATIFFSIGLFFVFQGLWTFLMAAYPKYAASAMAVNTTTRCLFAAAFPLFTVQMFDDLGYQWASTLIAFLTLAMLPFPYIFFRYGKTLRARSKFSSG</sequence>
<keyword evidence="4 7" id="KW-1133">Transmembrane helix</keyword>
<dbReference type="InterPro" id="IPR011701">
    <property type="entry name" value="MFS"/>
</dbReference>
<dbReference type="InterPro" id="IPR020846">
    <property type="entry name" value="MFS_dom"/>
</dbReference>
<feature type="domain" description="Major facilitator superfamily (MFS) profile" evidence="8">
    <location>
        <begin position="67"/>
        <end position="501"/>
    </location>
</feature>
<feature type="transmembrane region" description="Helical" evidence="7">
    <location>
        <begin position="221"/>
        <end position="240"/>
    </location>
</feature>
<dbReference type="GeneID" id="19470311"/>
<evidence type="ECO:0000256" key="7">
    <source>
        <dbReference type="SAM" id="Phobius"/>
    </source>
</evidence>
<evidence type="ECO:0000259" key="8">
    <source>
        <dbReference type="PROSITE" id="PS50850"/>
    </source>
</evidence>
<feature type="region of interest" description="Disordered" evidence="6">
    <location>
        <begin position="1"/>
        <end position="37"/>
    </location>
</feature>
<evidence type="ECO:0000256" key="4">
    <source>
        <dbReference type="ARBA" id="ARBA00022989"/>
    </source>
</evidence>
<dbReference type="InterPro" id="IPR036259">
    <property type="entry name" value="MFS_trans_sf"/>
</dbReference>
<feature type="transmembrane region" description="Helical" evidence="7">
    <location>
        <begin position="133"/>
        <end position="150"/>
    </location>
</feature>
<keyword evidence="3 7" id="KW-0812">Transmembrane</keyword>
<dbReference type="HOGENOM" id="CLU_008455_11_5_1"/>
<evidence type="ECO:0000313" key="10">
    <source>
        <dbReference type="Proteomes" id="UP000016922"/>
    </source>
</evidence>
<dbReference type="OMA" id="KWFYVAV"/>
<name>S3DCV8_GLAL2</name>
<evidence type="ECO:0000256" key="5">
    <source>
        <dbReference type="ARBA" id="ARBA00023136"/>
    </source>
</evidence>
<dbReference type="PANTHER" id="PTHR23502:SF7">
    <property type="entry name" value="DRUG_PROTON ANTIPORTER YHK8-RELATED"/>
    <property type="match status" value="1"/>
</dbReference>
<proteinExistence type="inferred from homology"/>
<accession>S3DCV8</accession>
<feature type="transmembrane region" description="Helical" evidence="7">
    <location>
        <begin position="65"/>
        <end position="90"/>
    </location>
</feature>
<evidence type="ECO:0000256" key="3">
    <source>
        <dbReference type="ARBA" id="ARBA00022692"/>
    </source>
</evidence>
<evidence type="ECO:0000256" key="1">
    <source>
        <dbReference type="ARBA" id="ARBA00004141"/>
    </source>
</evidence>
<keyword evidence="5 7" id="KW-0472">Membrane</keyword>
<dbReference type="Gene3D" id="1.20.1250.20">
    <property type="entry name" value="MFS general substrate transporter like domains"/>
    <property type="match status" value="1"/>
</dbReference>
<feature type="transmembrane region" description="Helical" evidence="7">
    <location>
        <begin position="335"/>
        <end position="355"/>
    </location>
</feature>
<dbReference type="PANTHER" id="PTHR23502">
    <property type="entry name" value="MAJOR FACILITATOR SUPERFAMILY"/>
    <property type="match status" value="1"/>
</dbReference>
<evidence type="ECO:0000256" key="2">
    <source>
        <dbReference type="ARBA" id="ARBA00008335"/>
    </source>
</evidence>
<dbReference type="KEGG" id="glz:GLAREA_11270"/>
<dbReference type="CDD" id="cd17323">
    <property type="entry name" value="MFS_Tpo1_MDR_like"/>
    <property type="match status" value="1"/>
</dbReference>
<protein>
    <submittedName>
        <fullName evidence="9">MFS general substrate transporter</fullName>
    </submittedName>
</protein>
<dbReference type="PROSITE" id="PS50850">
    <property type="entry name" value="MFS"/>
    <property type="match status" value="1"/>
</dbReference>
<dbReference type="FunFam" id="1.20.1250.20:FF:000082">
    <property type="entry name" value="MFS multidrug transporter, putative"/>
    <property type="match status" value="1"/>
</dbReference>
<evidence type="ECO:0000313" key="9">
    <source>
        <dbReference type="EMBL" id="EPE35570.1"/>
    </source>
</evidence>
<feature type="transmembrane region" description="Helical" evidence="7">
    <location>
        <begin position="162"/>
        <end position="184"/>
    </location>
</feature>